<keyword evidence="2" id="KW-1185">Reference proteome</keyword>
<dbReference type="EMBL" id="JAQQAF010000001">
    <property type="protein sequence ID" value="KAJ8509732.1"/>
    <property type="molecule type" value="Genomic_DNA"/>
</dbReference>
<gene>
    <name evidence="1" type="ORF">OPV22_000166</name>
</gene>
<evidence type="ECO:0000313" key="1">
    <source>
        <dbReference type="EMBL" id="KAJ8509732.1"/>
    </source>
</evidence>
<name>A0AAV8RSJ6_ENSVE</name>
<proteinExistence type="predicted"/>
<organism evidence="1 2">
    <name type="scientific">Ensete ventricosum</name>
    <name type="common">Abyssinian banana</name>
    <name type="synonym">Musa ensete</name>
    <dbReference type="NCBI Taxonomy" id="4639"/>
    <lineage>
        <taxon>Eukaryota</taxon>
        <taxon>Viridiplantae</taxon>
        <taxon>Streptophyta</taxon>
        <taxon>Embryophyta</taxon>
        <taxon>Tracheophyta</taxon>
        <taxon>Spermatophyta</taxon>
        <taxon>Magnoliopsida</taxon>
        <taxon>Liliopsida</taxon>
        <taxon>Zingiberales</taxon>
        <taxon>Musaceae</taxon>
        <taxon>Ensete</taxon>
    </lineage>
</organism>
<accession>A0AAV8RSJ6</accession>
<dbReference type="Proteomes" id="UP001222027">
    <property type="component" value="Unassembled WGS sequence"/>
</dbReference>
<protein>
    <submittedName>
        <fullName evidence="1">Uncharacterized protein</fullName>
    </submittedName>
</protein>
<evidence type="ECO:0000313" key="2">
    <source>
        <dbReference type="Proteomes" id="UP001222027"/>
    </source>
</evidence>
<dbReference type="AlphaFoldDB" id="A0AAV8RSJ6"/>
<comment type="caution">
    <text evidence="1">The sequence shown here is derived from an EMBL/GenBank/DDBJ whole genome shotgun (WGS) entry which is preliminary data.</text>
</comment>
<reference evidence="1 2" key="1">
    <citation type="submission" date="2022-12" db="EMBL/GenBank/DDBJ databases">
        <title>Chromosome-scale assembly of the Ensete ventricosum genome.</title>
        <authorList>
            <person name="Dussert Y."/>
            <person name="Stocks J."/>
            <person name="Wendawek A."/>
            <person name="Woldeyes F."/>
            <person name="Nichols R.A."/>
            <person name="Borrell J.S."/>
        </authorList>
    </citation>
    <scope>NUCLEOTIDE SEQUENCE [LARGE SCALE GENOMIC DNA]</scope>
    <source>
        <strain evidence="2">cv. Maze</strain>
        <tissue evidence="1">Seeds</tissue>
    </source>
</reference>
<sequence length="116" mass="13076">MDHPIMATSSRTSMIEYRSRFLIPARASWVSGDGGGEKPMLEKGSTCKDGDEAEVDGIQAPDMIALSFAHLQTKRRQERTVNEKQDRVFPNFPTPQRRCRPLLPLLALRPISFVGY</sequence>